<dbReference type="EMBL" id="QZFU01000023">
    <property type="protein sequence ID" value="RJO73716.1"/>
    <property type="molecule type" value="Genomic_DNA"/>
</dbReference>
<dbReference type="Gene3D" id="3.30.70.100">
    <property type="match status" value="1"/>
</dbReference>
<evidence type="ECO:0000313" key="3">
    <source>
        <dbReference type="Proteomes" id="UP000266677"/>
    </source>
</evidence>
<protein>
    <submittedName>
        <fullName evidence="2">Antibiotic biosynthesis monooxygenase</fullName>
    </submittedName>
</protein>
<dbReference type="SUPFAM" id="SSF54909">
    <property type="entry name" value="Dimeric alpha+beta barrel"/>
    <property type="match status" value="1"/>
</dbReference>
<reference evidence="2 3" key="1">
    <citation type="submission" date="2018-09" db="EMBL/GenBank/DDBJ databases">
        <title>YIM PH21274 draft genome.</title>
        <authorList>
            <person name="Miao C."/>
        </authorList>
    </citation>
    <scope>NUCLEOTIDE SEQUENCE [LARGE SCALE GENOMIC DNA]</scope>
    <source>
        <strain evidence="2 3">YIM PH 21724</strain>
    </source>
</reference>
<dbReference type="InterPro" id="IPR050744">
    <property type="entry name" value="AI-2_Isomerase_LsrG"/>
</dbReference>
<dbReference type="GO" id="GO:0004497">
    <property type="term" value="F:monooxygenase activity"/>
    <property type="evidence" value="ECO:0007669"/>
    <property type="project" value="UniProtKB-KW"/>
</dbReference>
<accession>A0A3A4JUH5</accession>
<dbReference type="Pfam" id="PF03992">
    <property type="entry name" value="ABM"/>
    <property type="match status" value="1"/>
</dbReference>
<organism evidence="2 3">
    <name type="scientific">Nocardia panacis</name>
    <dbReference type="NCBI Taxonomy" id="2340916"/>
    <lineage>
        <taxon>Bacteria</taxon>
        <taxon>Bacillati</taxon>
        <taxon>Actinomycetota</taxon>
        <taxon>Actinomycetes</taxon>
        <taxon>Mycobacteriales</taxon>
        <taxon>Nocardiaceae</taxon>
        <taxon>Nocardia</taxon>
    </lineage>
</organism>
<evidence type="ECO:0000259" key="1">
    <source>
        <dbReference type="PROSITE" id="PS51725"/>
    </source>
</evidence>
<sequence length="95" mass="10572">MSLTVIAECLAASGQEDRLRTALEAMIEPSLEEPGCLSYRPYTDLNQVGRMVIVAEWTDAQALAEHFTTAHFQHVEQVLDFVLAEPMIIRKLVAA</sequence>
<dbReference type="InterPro" id="IPR007138">
    <property type="entry name" value="ABM_dom"/>
</dbReference>
<dbReference type="Proteomes" id="UP000266677">
    <property type="component" value="Unassembled WGS sequence"/>
</dbReference>
<dbReference type="GO" id="GO:0005829">
    <property type="term" value="C:cytosol"/>
    <property type="evidence" value="ECO:0007669"/>
    <property type="project" value="TreeGrafter"/>
</dbReference>
<gene>
    <name evidence="2" type="ORF">D5S18_21340</name>
</gene>
<dbReference type="OrthoDB" id="5244470at2"/>
<dbReference type="PANTHER" id="PTHR33336">
    <property type="entry name" value="QUINOL MONOOXYGENASE YGIN-RELATED"/>
    <property type="match status" value="1"/>
</dbReference>
<dbReference type="PROSITE" id="PS51725">
    <property type="entry name" value="ABM"/>
    <property type="match status" value="1"/>
</dbReference>
<comment type="caution">
    <text evidence="2">The sequence shown here is derived from an EMBL/GenBank/DDBJ whole genome shotgun (WGS) entry which is preliminary data.</text>
</comment>
<keyword evidence="2" id="KW-0560">Oxidoreductase</keyword>
<evidence type="ECO:0000313" key="2">
    <source>
        <dbReference type="EMBL" id="RJO73716.1"/>
    </source>
</evidence>
<dbReference type="RefSeq" id="WP_120042792.1">
    <property type="nucleotide sequence ID" value="NZ_QZFU01000023.1"/>
</dbReference>
<feature type="domain" description="ABM" evidence="1">
    <location>
        <begin position="3"/>
        <end position="92"/>
    </location>
</feature>
<name>A0A3A4JUH5_9NOCA</name>
<dbReference type="AlphaFoldDB" id="A0A3A4JUH5"/>
<dbReference type="PANTHER" id="PTHR33336:SF3">
    <property type="entry name" value="ABM DOMAIN-CONTAINING PROTEIN"/>
    <property type="match status" value="1"/>
</dbReference>
<proteinExistence type="predicted"/>
<keyword evidence="2" id="KW-0503">Monooxygenase</keyword>
<dbReference type="InterPro" id="IPR011008">
    <property type="entry name" value="Dimeric_a/b-barrel"/>
</dbReference>
<keyword evidence="3" id="KW-1185">Reference proteome</keyword>